<protein>
    <submittedName>
        <fullName evidence="1">Uncharacterized protein</fullName>
    </submittedName>
</protein>
<name>A0ACC1HQG7_9FUNG</name>
<keyword evidence="2" id="KW-1185">Reference proteome</keyword>
<organism evidence="1 2">
    <name type="scientific">Spiromyces aspiralis</name>
    <dbReference type="NCBI Taxonomy" id="68401"/>
    <lineage>
        <taxon>Eukaryota</taxon>
        <taxon>Fungi</taxon>
        <taxon>Fungi incertae sedis</taxon>
        <taxon>Zoopagomycota</taxon>
        <taxon>Kickxellomycotina</taxon>
        <taxon>Kickxellomycetes</taxon>
        <taxon>Kickxellales</taxon>
        <taxon>Kickxellaceae</taxon>
        <taxon>Spiromyces</taxon>
    </lineage>
</organism>
<feature type="non-terminal residue" evidence="1">
    <location>
        <position position="535"/>
    </location>
</feature>
<gene>
    <name evidence="1" type="ORF">EV182_004412</name>
</gene>
<sequence length="535" mass="59582">AIFVPTFSEGPEGLVHIRIDQIRPKVIVTDMGIYPRIKKALELISAKIQDNTYSPTVIFVDEVPKDAAVADHECARLDDVLSTSPFKRLTIDTIEQQKGTIAIVNHSSGSTGLPKAIATSHYAFVQRIHSRLHLIPVQKDTDTNLVTDGVAMTGFPMTYTYCLISTVMEHLARGIITIMATELEVQNYMESLEKFGANQIRCSPSFLDMMVNFKDQLAKYDLSSLRTATCAGSTIEQAVKANVERQLGIKVINEYGSSEMIYVCYDTGNDIPYSVGRIAPGNQFKVVDQDGKEVGLNVVGQIMVKSPGRFMYYYNNLEMTIQAFENNDLDGFYKMGDVGEITEDGIVKIYDRDKYTIHYKNKHYVAPSVIESRLWQHPLVEDAIVMPYFSHELGTEVAQAFIVLANNGNNELNGRRSHDSNLPLRRARSTSSQSPPATQGGDDGNISNGSKASDIEENEGSSNGTATTVSDAAEAEMLDEIVTWTNQQARFEGEKILGPVKAIPRPYFPRFSKGRRYEIFVMYVNPSKDDEINMD</sequence>
<accession>A0ACC1HQG7</accession>
<dbReference type="Proteomes" id="UP001145114">
    <property type="component" value="Unassembled WGS sequence"/>
</dbReference>
<evidence type="ECO:0000313" key="2">
    <source>
        <dbReference type="Proteomes" id="UP001145114"/>
    </source>
</evidence>
<proteinExistence type="predicted"/>
<feature type="non-terminal residue" evidence="1">
    <location>
        <position position="1"/>
    </location>
</feature>
<comment type="caution">
    <text evidence="1">The sequence shown here is derived from an EMBL/GenBank/DDBJ whole genome shotgun (WGS) entry which is preliminary data.</text>
</comment>
<evidence type="ECO:0000313" key="1">
    <source>
        <dbReference type="EMBL" id="KAJ1678270.1"/>
    </source>
</evidence>
<dbReference type="EMBL" id="JAMZIH010001347">
    <property type="protein sequence ID" value="KAJ1678270.1"/>
    <property type="molecule type" value="Genomic_DNA"/>
</dbReference>
<reference evidence="1" key="1">
    <citation type="submission" date="2022-06" db="EMBL/GenBank/DDBJ databases">
        <title>Phylogenomic reconstructions and comparative analyses of Kickxellomycotina fungi.</title>
        <authorList>
            <person name="Reynolds N.K."/>
            <person name="Stajich J.E."/>
            <person name="Barry K."/>
            <person name="Grigoriev I.V."/>
            <person name="Crous P."/>
            <person name="Smith M.E."/>
        </authorList>
    </citation>
    <scope>NUCLEOTIDE SEQUENCE</scope>
    <source>
        <strain evidence="1">RSA 2271</strain>
    </source>
</reference>